<dbReference type="PANTHER" id="PTHR14024:SF53">
    <property type="entry name" value="LIPID STORAGE DROPLETS SURFACE-BINDING PROTEIN 2"/>
    <property type="match status" value="1"/>
</dbReference>
<evidence type="ECO:0000256" key="3">
    <source>
        <dbReference type="ARBA" id="ARBA00022677"/>
    </source>
</evidence>
<evidence type="ECO:0008006" key="5">
    <source>
        <dbReference type="Google" id="ProtNLM"/>
    </source>
</evidence>
<comment type="subcellular location">
    <subcellularLocation>
        <location evidence="1">Lipid droplet</location>
    </subcellularLocation>
</comment>
<comment type="similarity">
    <text evidence="2">Belongs to the perilipin family.</text>
</comment>
<evidence type="ECO:0000313" key="4">
    <source>
        <dbReference type="EMBL" id="JAS11484.1"/>
    </source>
</evidence>
<gene>
    <name evidence="4" type="ORF">g.5362</name>
</gene>
<dbReference type="Pfam" id="PF03036">
    <property type="entry name" value="Perilipin"/>
    <property type="match status" value="1"/>
</dbReference>
<sequence>MKIEEVQPVQMPHMEVIDRLWKLPVMESAWNTSTGVYGRVKNCHSLANWTFSTAEGAMFKAVETIAPIAKKFESPIHKVDEKLCQGLNIIERKIPCVKNPPHQVYENAKDYVSSTVIQPAIQTVEAAKKMNVKSLKDLSWSKANQILESRYGSMALSGLDTTTSYADLYVDYYLPSEGDESADEHLHPNAECEDKVLHTVHSVGRLSNKVGRRVYRKLSRRISQINRQNINDYLNNLSAVVQLTNYLNSINQGVQNRVNTETNTPPAN</sequence>
<dbReference type="AlphaFoldDB" id="A0A1B6CDF8"/>
<accession>A0A1B6CDF8</accession>
<protein>
    <recommendedName>
        <fullName evidence="5">Lipid storage droplets surface-binding protein 2</fullName>
    </recommendedName>
</protein>
<reference evidence="4" key="1">
    <citation type="submission" date="2015-12" db="EMBL/GenBank/DDBJ databases">
        <title>De novo transcriptome assembly of four potential Pierce s Disease insect vectors from Arizona vineyards.</title>
        <authorList>
            <person name="Tassone E.E."/>
        </authorList>
    </citation>
    <scope>NUCLEOTIDE SEQUENCE</scope>
</reference>
<dbReference type="GO" id="GO:0005811">
    <property type="term" value="C:lipid droplet"/>
    <property type="evidence" value="ECO:0007669"/>
    <property type="project" value="UniProtKB-SubCell"/>
</dbReference>
<dbReference type="GO" id="GO:0005829">
    <property type="term" value="C:cytosol"/>
    <property type="evidence" value="ECO:0007669"/>
    <property type="project" value="TreeGrafter"/>
</dbReference>
<dbReference type="GO" id="GO:0019915">
    <property type="term" value="P:lipid storage"/>
    <property type="evidence" value="ECO:0007669"/>
    <property type="project" value="TreeGrafter"/>
</dbReference>
<evidence type="ECO:0000256" key="2">
    <source>
        <dbReference type="ARBA" id="ARBA00006311"/>
    </source>
</evidence>
<evidence type="ECO:0000256" key="1">
    <source>
        <dbReference type="ARBA" id="ARBA00004502"/>
    </source>
</evidence>
<dbReference type="EMBL" id="GEDC01025814">
    <property type="protein sequence ID" value="JAS11484.1"/>
    <property type="molecule type" value="Transcribed_RNA"/>
</dbReference>
<dbReference type="InterPro" id="IPR004279">
    <property type="entry name" value="Perilipin"/>
</dbReference>
<name>A0A1B6CDF8_9HEMI</name>
<dbReference type="GO" id="GO:0010890">
    <property type="term" value="P:positive regulation of triglyceride storage"/>
    <property type="evidence" value="ECO:0007669"/>
    <property type="project" value="TreeGrafter"/>
</dbReference>
<dbReference type="PANTHER" id="PTHR14024">
    <property type="entry name" value="PERILIPIN"/>
    <property type="match status" value="1"/>
</dbReference>
<organism evidence="4">
    <name type="scientific">Clastoptera arizonana</name>
    <name type="common">Arizona spittle bug</name>
    <dbReference type="NCBI Taxonomy" id="38151"/>
    <lineage>
        <taxon>Eukaryota</taxon>
        <taxon>Metazoa</taxon>
        <taxon>Ecdysozoa</taxon>
        <taxon>Arthropoda</taxon>
        <taxon>Hexapoda</taxon>
        <taxon>Insecta</taxon>
        <taxon>Pterygota</taxon>
        <taxon>Neoptera</taxon>
        <taxon>Paraneoptera</taxon>
        <taxon>Hemiptera</taxon>
        <taxon>Auchenorrhyncha</taxon>
        <taxon>Cercopoidea</taxon>
        <taxon>Clastopteridae</taxon>
        <taxon>Clastoptera</taxon>
    </lineage>
</organism>
<keyword evidence="3" id="KW-0551">Lipid droplet</keyword>
<proteinExistence type="inferred from homology"/>